<dbReference type="GO" id="GO:0009086">
    <property type="term" value="P:methionine biosynthetic process"/>
    <property type="evidence" value="ECO:0007669"/>
    <property type="project" value="UniProtKB-KW"/>
</dbReference>
<dbReference type="InterPro" id="IPR036291">
    <property type="entry name" value="NAD(P)-bd_dom_sf"/>
</dbReference>
<comment type="similarity">
    <text evidence="11">Belongs to the tetrahydrofolate dehydrogenase/cyclohydrolase family.</text>
</comment>
<dbReference type="InterPro" id="IPR020631">
    <property type="entry name" value="THF_DH/CycHdrlase_NAD-bd_dom"/>
</dbReference>
<evidence type="ECO:0000256" key="11">
    <source>
        <dbReference type="HAMAP-Rule" id="MF_01576"/>
    </source>
</evidence>
<dbReference type="GO" id="GO:0004477">
    <property type="term" value="F:methenyltetrahydrofolate cyclohydrolase activity"/>
    <property type="evidence" value="ECO:0007669"/>
    <property type="project" value="UniProtKB-UniRule"/>
</dbReference>
<comment type="pathway">
    <text evidence="1 11">One-carbon metabolism; tetrahydrofolate interconversion.</text>
</comment>
<keyword evidence="3 11" id="KW-0028">Amino-acid biosynthesis</keyword>
<dbReference type="EC" id="3.5.4.9" evidence="11"/>
<comment type="catalytic activity">
    <reaction evidence="11">
        <text>(6R)-5,10-methenyltetrahydrofolate + H2O = (6R)-10-formyltetrahydrofolate + H(+)</text>
        <dbReference type="Rhea" id="RHEA:23700"/>
        <dbReference type="ChEBI" id="CHEBI:15377"/>
        <dbReference type="ChEBI" id="CHEBI:15378"/>
        <dbReference type="ChEBI" id="CHEBI:57455"/>
        <dbReference type="ChEBI" id="CHEBI:195366"/>
        <dbReference type="EC" id="3.5.4.9"/>
    </reaction>
</comment>
<evidence type="ECO:0000313" key="14">
    <source>
        <dbReference type="EMBL" id="EHL12601.1"/>
    </source>
</evidence>
<dbReference type="FunFam" id="3.40.50.720:FF:000094">
    <property type="entry name" value="Bifunctional protein FolD"/>
    <property type="match status" value="1"/>
</dbReference>
<evidence type="ECO:0000259" key="12">
    <source>
        <dbReference type="Pfam" id="PF00763"/>
    </source>
</evidence>
<evidence type="ECO:0000256" key="9">
    <source>
        <dbReference type="ARBA" id="ARBA00023167"/>
    </source>
</evidence>
<dbReference type="GO" id="GO:0005829">
    <property type="term" value="C:cytosol"/>
    <property type="evidence" value="ECO:0007669"/>
    <property type="project" value="TreeGrafter"/>
</dbReference>
<dbReference type="GO" id="GO:0006164">
    <property type="term" value="P:purine nucleotide biosynthetic process"/>
    <property type="evidence" value="ECO:0007669"/>
    <property type="project" value="UniProtKB-KW"/>
</dbReference>
<gene>
    <name evidence="11" type="primary">folD</name>
    <name evidence="14" type="ORF">HMPREF9625_00155</name>
</gene>
<dbReference type="Gene3D" id="3.40.50.10860">
    <property type="entry name" value="Leucine Dehydrogenase, chain A, domain 1"/>
    <property type="match status" value="1"/>
</dbReference>
<dbReference type="PATRIC" id="fig|796943.3.peg.534"/>
<keyword evidence="15" id="KW-1185">Reference proteome</keyword>
<dbReference type="EC" id="1.5.1.5" evidence="11"/>
<sequence length="280" mass="31058">MEELRGKELVEKIKAECLGFVQEHHCIPTLAVLRVGEKESDIAYEQSVKKRFQGFGLEVKDYHLDANCSNEEFMKVFRFLNDDPEIHGILVFRPLPKQINEEEMLRYMKKEKDLDGITRENLAGLLLQDENAFAPCTAEAVMQLCKHFEIPLAGKEVCIIGRSLVVGKPLAILMLNQNATVTVCHSKTENIKEVCKRADVLVAAIGRAKAIGSSYCKEGATVIDVGINVDEEGNLCGDVDFDTMKTVADKLTPVPGGLGLVTTAVLAQHLVRAYQLLEEK</sequence>
<evidence type="ECO:0000256" key="7">
    <source>
        <dbReference type="ARBA" id="ARBA00023002"/>
    </source>
</evidence>
<dbReference type="GO" id="GO:0035999">
    <property type="term" value="P:tetrahydrofolate interconversion"/>
    <property type="evidence" value="ECO:0007669"/>
    <property type="project" value="UniProtKB-UniRule"/>
</dbReference>
<dbReference type="InterPro" id="IPR020630">
    <property type="entry name" value="THF_DH/CycHdrlase_cat_dom"/>
</dbReference>
<evidence type="ECO:0000313" key="15">
    <source>
        <dbReference type="Proteomes" id="UP000018461"/>
    </source>
</evidence>
<dbReference type="UniPathway" id="UPA00193"/>
<protein>
    <recommendedName>
        <fullName evidence="11">Bifunctional protein FolD</fullName>
    </recommendedName>
    <domain>
        <recommendedName>
            <fullName evidence="11">Methylenetetrahydrofolate dehydrogenase</fullName>
            <ecNumber evidence="11">1.5.1.5</ecNumber>
        </recommendedName>
    </domain>
    <domain>
        <recommendedName>
            <fullName evidence="11">Methenyltetrahydrofolate cyclohydrolase</fullName>
            <ecNumber evidence="11">3.5.4.9</ecNumber>
        </recommendedName>
    </domain>
</protein>
<dbReference type="GO" id="GO:0004488">
    <property type="term" value="F:methylenetetrahydrofolate dehydrogenase (NADP+) activity"/>
    <property type="evidence" value="ECO:0007669"/>
    <property type="project" value="UniProtKB-UniRule"/>
</dbReference>
<keyword evidence="7 11" id="KW-0560">Oxidoreductase</keyword>
<feature type="binding site" evidence="11">
    <location>
        <position position="227"/>
    </location>
    <ligand>
        <name>NADP(+)</name>
        <dbReference type="ChEBI" id="CHEBI:58349"/>
    </ligand>
</feature>
<dbReference type="HAMAP" id="MF_01576">
    <property type="entry name" value="THF_DHG_CYH"/>
    <property type="match status" value="1"/>
</dbReference>
<comment type="caution">
    <text evidence="11">Lacks conserved residue(s) required for the propagation of feature annotation.</text>
</comment>
<dbReference type="AlphaFoldDB" id="G9WLE6"/>
<reference evidence="14" key="2">
    <citation type="submission" date="2013-03" db="EMBL/GenBank/DDBJ databases">
        <title>The Genome Sequence of Oribacterium sp. ACB1.</title>
        <authorList>
            <consortium name="The Broad Institute Genomics Platform"/>
            <consortium name="The Broad Institute Genome Sequencing Center for Infectious Disease"/>
            <person name="Earl A."/>
            <person name="Ward D."/>
            <person name="Feldgarden M."/>
            <person name="Gevers D."/>
            <person name="Sizova M."/>
            <person name="Hazen A."/>
            <person name="Epstein S."/>
            <person name="Walker B."/>
            <person name="Young S."/>
            <person name="Zeng Q."/>
            <person name="Gargeya S."/>
            <person name="Fitzgerald M."/>
            <person name="Haas B."/>
            <person name="Abouelleil A."/>
            <person name="Allen A.W."/>
            <person name="Alvarado L."/>
            <person name="Arachchi H.M."/>
            <person name="Berlin A.M."/>
            <person name="Chapman S.B."/>
            <person name="Gainer-Dewar J."/>
            <person name="Goldberg J."/>
            <person name="Griggs A."/>
            <person name="Gujja S."/>
            <person name="Hansen M."/>
            <person name="Howarth C."/>
            <person name="Imamovic A."/>
            <person name="Ireland A."/>
            <person name="Larimer J."/>
            <person name="McCowan C."/>
            <person name="Murphy C."/>
            <person name="Pearson M."/>
            <person name="Poon T.W."/>
            <person name="Priest M."/>
            <person name="Roberts A."/>
            <person name="Saif S."/>
            <person name="Shea T."/>
            <person name="Sisk P."/>
            <person name="Sykes S."/>
            <person name="Wortman J."/>
            <person name="Nusbaum C."/>
            <person name="Birren B."/>
        </authorList>
    </citation>
    <scope>NUCLEOTIDE SEQUENCE [LARGE SCALE GENOMIC DNA]</scope>
    <source>
        <strain evidence="14">ACB1</strain>
    </source>
</reference>
<evidence type="ECO:0000256" key="2">
    <source>
        <dbReference type="ARBA" id="ARBA00022563"/>
    </source>
</evidence>
<dbReference type="InterPro" id="IPR000672">
    <property type="entry name" value="THF_DH/CycHdrlase"/>
</dbReference>
<dbReference type="PRINTS" id="PR00085">
    <property type="entry name" value="THFDHDRGNASE"/>
</dbReference>
<dbReference type="EMBL" id="AFZC02000003">
    <property type="protein sequence ID" value="EHL12601.1"/>
    <property type="molecule type" value="Genomic_DNA"/>
</dbReference>
<comment type="subunit">
    <text evidence="11">Homodimer.</text>
</comment>
<comment type="catalytic activity">
    <reaction evidence="11">
        <text>(6R)-5,10-methylene-5,6,7,8-tetrahydrofolate + NADP(+) = (6R)-5,10-methenyltetrahydrofolate + NADPH</text>
        <dbReference type="Rhea" id="RHEA:22812"/>
        <dbReference type="ChEBI" id="CHEBI:15636"/>
        <dbReference type="ChEBI" id="CHEBI:57455"/>
        <dbReference type="ChEBI" id="CHEBI:57783"/>
        <dbReference type="ChEBI" id="CHEBI:58349"/>
        <dbReference type="EC" id="1.5.1.5"/>
    </reaction>
</comment>
<dbReference type="SUPFAM" id="SSF51735">
    <property type="entry name" value="NAD(P)-binding Rossmann-fold domains"/>
    <property type="match status" value="1"/>
</dbReference>
<feature type="binding site" evidence="11">
    <location>
        <begin position="161"/>
        <end position="163"/>
    </location>
    <ligand>
        <name>NADP(+)</name>
        <dbReference type="ChEBI" id="CHEBI:58349"/>
    </ligand>
</feature>
<keyword evidence="2 11" id="KW-0554">One-carbon metabolism</keyword>
<keyword evidence="9 11" id="KW-0486">Methionine biosynthesis</keyword>
<comment type="caution">
    <text evidence="14">The sequence shown here is derived from an EMBL/GenBank/DDBJ whole genome shotgun (WGS) entry which is preliminary data.</text>
</comment>
<evidence type="ECO:0000256" key="1">
    <source>
        <dbReference type="ARBA" id="ARBA00004777"/>
    </source>
</evidence>
<accession>G9WLE6</accession>
<dbReference type="RefSeq" id="WP_009534029.1">
    <property type="nucleotide sequence ID" value="NZ_KE148312.1"/>
</dbReference>
<comment type="function">
    <text evidence="11">Catalyzes the oxidation of 5,10-methylenetetrahydrofolate to 5,10-methenyltetrahydrofolate and then the hydrolysis of 5,10-methenyltetrahydrofolate to 10-formyltetrahydrofolate.</text>
</comment>
<evidence type="ECO:0000256" key="8">
    <source>
        <dbReference type="ARBA" id="ARBA00023102"/>
    </source>
</evidence>
<dbReference type="Gene3D" id="3.40.50.720">
    <property type="entry name" value="NAD(P)-binding Rossmann-like Domain"/>
    <property type="match status" value="1"/>
</dbReference>
<evidence type="ECO:0000256" key="4">
    <source>
        <dbReference type="ARBA" id="ARBA00022755"/>
    </source>
</evidence>
<evidence type="ECO:0000256" key="3">
    <source>
        <dbReference type="ARBA" id="ARBA00022605"/>
    </source>
</evidence>
<dbReference type="CDD" id="cd01080">
    <property type="entry name" value="NAD_bind_m-THF_DH_Cyclohyd"/>
    <property type="match status" value="1"/>
</dbReference>
<keyword evidence="10 11" id="KW-0511">Multifunctional enzyme</keyword>
<dbReference type="PANTHER" id="PTHR48099">
    <property type="entry name" value="C-1-TETRAHYDROFOLATE SYNTHASE, CYTOPLASMIC-RELATED"/>
    <property type="match status" value="1"/>
</dbReference>
<organism evidence="14 15">
    <name type="scientific">Oribacterium parvum ACB1</name>
    <dbReference type="NCBI Taxonomy" id="796943"/>
    <lineage>
        <taxon>Bacteria</taxon>
        <taxon>Bacillati</taxon>
        <taxon>Bacillota</taxon>
        <taxon>Clostridia</taxon>
        <taxon>Lachnospirales</taxon>
        <taxon>Lachnospiraceae</taxon>
        <taxon>Oribacterium</taxon>
    </lineage>
</organism>
<proteinExistence type="inferred from homology"/>
<dbReference type="PANTHER" id="PTHR48099:SF5">
    <property type="entry name" value="C-1-TETRAHYDROFOLATE SYNTHASE, CYTOPLASMIC"/>
    <property type="match status" value="1"/>
</dbReference>
<evidence type="ECO:0000256" key="5">
    <source>
        <dbReference type="ARBA" id="ARBA00022801"/>
    </source>
</evidence>
<feature type="domain" description="Tetrahydrofolate dehydrogenase/cyclohydrolase NAD(P)-binding" evidence="13">
    <location>
        <begin position="135"/>
        <end position="275"/>
    </location>
</feature>
<keyword evidence="6 11" id="KW-0521">NADP</keyword>
<dbReference type="SUPFAM" id="SSF53223">
    <property type="entry name" value="Aminoacid dehydrogenase-like, N-terminal domain"/>
    <property type="match status" value="1"/>
</dbReference>
<dbReference type="InterPro" id="IPR046346">
    <property type="entry name" value="Aminoacid_DH-like_N_sf"/>
</dbReference>
<evidence type="ECO:0000256" key="6">
    <source>
        <dbReference type="ARBA" id="ARBA00022857"/>
    </source>
</evidence>
<keyword evidence="4 11" id="KW-0658">Purine biosynthesis</keyword>
<dbReference type="HOGENOM" id="CLU_034045_2_1_9"/>
<feature type="domain" description="Tetrahydrofolate dehydrogenase/cyclohydrolase catalytic" evidence="12">
    <location>
        <begin position="4"/>
        <end position="115"/>
    </location>
</feature>
<dbReference type="Pfam" id="PF02882">
    <property type="entry name" value="THF_DHG_CYH_C"/>
    <property type="match status" value="1"/>
</dbReference>
<evidence type="ECO:0000259" key="13">
    <source>
        <dbReference type="Pfam" id="PF02882"/>
    </source>
</evidence>
<dbReference type="GO" id="GO:0000105">
    <property type="term" value="P:L-histidine biosynthetic process"/>
    <property type="evidence" value="ECO:0007669"/>
    <property type="project" value="UniProtKB-KW"/>
</dbReference>
<evidence type="ECO:0000256" key="10">
    <source>
        <dbReference type="ARBA" id="ARBA00023268"/>
    </source>
</evidence>
<name>G9WLE6_9FIRM</name>
<dbReference type="STRING" id="796943.HMPREF9625_00155"/>
<keyword evidence="8 11" id="KW-0368">Histidine biosynthesis</keyword>
<dbReference type="Pfam" id="PF00763">
    <property type="entry name" value="THF_DHG_CYH"/>
    <property type="match status" value="1"/>
</dbReference>
<keyword evidence="5 11" id="KW-0378">Hydrolase</keyword>
<dbReference type="Proteomes" id="UP000018461">
    <property type="component" value="Unassembled WGS sequence"/>
</dbReference>
<reference evidence="14" key="1">
    <citation type="submission" date="2011-08" db="EMBL/GenBank/DDBJ databases">
        <authorList>
            <consortium name="The Broad Institute Genome Sequencing Platform"/>
            <person name="Earl A."/>
            <person name="Ward D."/>
            <person name="Feldgarden M."/>
            <person name="Gevers D."/>
            <person name="Sizova M."/>
            <person name="Hazen A."/>
            <person name="Epstein S."/>
            <person name="Young S.K."/>
            <person name="Zeng Q."/>
            <person name="Gargeya S."/>
            <person name="Fitzgerald M."/>
            <person name="Haas B."/>
            <person name="Abouelleil A."/>
            <person name="Alvarado L."/>
            <person name="Arachchi H.M."/>
            <person name="Berlin A."/>
            <person name="Brown A."/>
            <person name="Chapman S.B."/>
            <person name="Chen Z."/>
            <person name="Dunbar C."/>
            <person name="Freedman E."/>
            <person name="Gearin G."/>
            <person name="Gellesch M."/>
            <person name="Goldberg J."/>
            <person name="Griggs A."/>
            <person name="Gujja S."/>
            <person name="Heiman D."/>
            <person name="Howarth C."/>
            <person name="Larson L."/>
            <person name="Lui A."/>
            <person name="MacDonald P.J.P."/>
            <person name="Montmayeur A."/>
            <person name="Murphy C."/>
            <person name="Neiman D."/>
            <person name="Pearson M."/>
            <person name="Priest M."/>
            <person name="Roberts A."/>
            <person name="Saif S."/>
            <person name="Shea T."/>
            <person name="Shenoy N."/>
            <person name="Sisk P."/>
            <person name="Stolte C."/>
            <person name="Sykes S."/>
            <person name="Wortman J."/>
            <person name="Nusbaum C."/>
            <person name="Birren B."/>
        </authorList>
    </citation>
    <scope>NUCLEOTIDE SEQUENCE [LARGE SCALE GENOMIC DNA]</scope>
    <source>
        <strain evidence="14">ACB1</strain>
    </source>
</reference>